<sequence>MELLVVLLDAALLKASDYHRKEFLLRYQDDEAACEVSGLEIATSEMKNLSIDEEFILSSSSSDNDDCEELIEVLSSSSSNYYEELTEEEHARIDAVKCVARGDDA</sequence>
<dbReference type="AlphaFoldDB" id="A0A834L9Q5"/>
<evidence type="ECO:0000313" key="1">
    <source>
        <dbReference type="EMBL" id="KAF7124326.1"/>
    </source>
</evidence>
<evidence type="ECO:0000313" key="2">
    <source>
        <dbReference type="Proteomes" id="UP000626092"/>
    </source>
</evidence>
<proteinExistence type="predicted"/>
<comment type="caution">
    <text evidence="1">The sequence shown here is derived from an EMBL/GenBank/DDBJ whole genome shotgun (WGS) entry which is preliminary data.</text>
</comment>
<keyword evidence="2" id="KW-1185">Reference proteome</keyword>
<dbReference type="Proteomes" id="UP000626092">
    <property type="component" value="Unassembled WGS sequence"/>
</dbReference>
<accession>A0A834L9Q5</accession>
<organism evidence="1 2">
    <name type="scientific">Rhododendron simsii</name>
    <name type="common">Sims's rhododendron</name>
    <dbReference type="NCBI Taxonomy" id="118357"/>
    <lineage>
        <taxon>Eukaryota</taxon>
        <taxon>Viridiplantae</taxon>
        <taxon>Streptophyta</taxon>
        <taxon>Embryophyta</taxon>
        <taxon>Tracheophyta</taxon>
        <taxon>Spermatophyta</taxon>
        <taxon>Magnoliopsida</taxon>
        <taxon>eudicotyledons</taxon>
        <taxon>Gunneridae</taxon>
        <taxon>Pentapetalae</taxon>
        <taxon>asterids</taxon>
        <taxon>Ericales</taxon>
        <taxon>Ericaceae</taxon>
        <taxon>Ericoideae</taxon>
        <taxon>Rhodoreae</taxon>
        <taxon>Rhododendron</taxon>
    </lineage>
</organism>
<gene>
    <name evidence="1" type="ORF">RHSIM_Rhsim12G0016900</name>
</gene>
<name>A0A834L9Q5_RHOSS</name>
<reference evidence="1" key="1">
    <citation type="submission" date="2019-11" db="EMBL/GenBank/DDBJ databases">
        <authorList>
            <person name="Liu Y."/>
            <person name="Hou J."/>
            <person name="Li T.-Q."/>
            <person name="Guan C.-H."/>
            <person name="Wu X."/>
            <person name="Wu H.-Z."/>
            <person name="Ling F."/>
            <person name="Zhang R."/>
            <person name="Shi X.-G."/>
            <person name="Ren J.-P."/>
            <person name="Chen E.-F."/>
            <person name="Sun J.-M."/>
        </authorList>
    </citation>
    <scope>NUCLEOTIDE SEQUENCE</scope>
    <source>
        <strain evidence="1">Adult_tree_wgs_1</strain>
        <tissue evidence="1">Leaves</tissue>
    </source>
</reference>
<dbReference type="EMBL" id="WJXA01000012">
    <property type="protein sequence ID" value="KAF7124326.1"/>
    <property type="molecule type" value="Genomic_DNA"/>
</dbReference>
<protein>
    <submittedName>
        <fullName evidence="1">Uncharacterized protein</fullName>
    </submittedName>
</protein>